<dbReference type="AlphaFoldDB" id="A0A9W7ZPY5"/>
<name>A0A9W7ZPY5_9FUNG</name>
<feature type="coiled-coil region" evidence="1">
    <location>
        <begin position="630"/>
        <end position="664"/>
    </location>
</feature>
<sequence>MAMAQDSSTTSVLLEECQRYQAQVLDLQRQLEEDRISRQEEEARAQHETDELHFVNQQWKAKYTALLVQTDEQRRLLQIRIETALQNRAAPKAAVLNLPSAIQTVESELPSALTALAQGDHQHYIPSRDWAELDHARVERIDQALQDSEARNRELKKELALKDSAVAQRDALIAQLQTQLGQWLLAPENKRSVESRHQAFEDQFMYLQQRNIQLEENLTTVQQELQTAQTNLQSVEQQASQDLADLEDRNTAMYDKLVHLQNLIGQLEDVRLPETMDTPQAPEPQAESTSPIQPETAPAPTLGDSQLLQQLSQQLGEAIQDRDNLRNLYGQVVRELQALRRQIRANQTGSPGLSPSAPPAIPRATTFHSTQPEAKAPSNGPTHDLQVLRTDLENLLRYARTLADPSADHATSAFCLAPETRAVADELQRVGQSVAAPDAPSSAPTTAELERLRGELASLNKQYETQLRDKHRLEKAYLELDARLRASQAQLRQVETDANTARTQPAEASATPPPPSDEGRKLAGDFEELLEKYHQLTREHEKLDVGLKVAIQDVDRLHQRDSLREYNDQLTAENRQYNRDLATLREQHKHTLASLATFTTLSEQFKADRVGLTRELGALHDLLKATELSKAEYKKHVATLSQNLEQLRLSLRQSEVEKESLAVQLRVKIHQLQRQQQLPASYAG</sequence>
<feature type="coiled-coil region" evidence="1">
    <location>
        <begin position="211"/>
        <end position="263"/>
    </location>
</feature>
<evidence type="ECO:0000256" key="1">
    <source>
        <dbReference type="SAM" id="Coils"/>
    </source>
</evidence>
<comment type="caution">
    <text evidence="3">The sequence shown here is derived from an EMBL/GenBank/DDBJ whole genome shotgun (WGS) entry which is preliminary data.</text>
</comment>
<feature type="region of interest" description="Disordered" evidence="2">
    <location>
        <begin position="492"/>
        <end position="521"/>
    </location>
</feature>
<feature type="coiled-coil region" evidence="1">
    <location>
        <begin position="138"/>
        <end position="165"/>
    </location>
</feature>
<evidence type="ECO:0000256" key="2">
    <source>
        <dbReference type="SAM" id="MobiDB-lite"/>
    </source>
</evidence>
<dbReference type="Proteomes" id="UP001150569">
    <property type="component" value="Unassembled WGS sequence"/>
</dbReference>
<proteinExistence type="predicted"/>
<dbReference type="OrthoDB" id="10254663at2759"/>
<reference evidence="3" key="1">
    <citation type="submission" date="2022-07" db="EMBL/GenBank/DDBJ databases">
        <title>Phylogenomic reconstructions and comparative analyses of Kickxellomycotina fungi.</title>
        <authorList>
            <person name="Reynolds N.K."/>
            <person name="Stajich J.E."/>
            <person name="Barry K."/>
            <person name="Grigoriev I.V."/>
            <person name="Crous P."/>
            <person name="Smith M.E."/>
        </authorList>
    </citation>
    <scope>NUCLEOTIDE SEQUENCE</scope>
    <source>
        <strain evidence="3">RSA 861</strain>
    </source>
</reference>
<feature type="coiled-coil region" evidence="1">
    <location>
        <begin position="17"/>
        <end position="58"/>
    </location>
</feature>
<dbReference type="EMBL" id="JANBPT010001149">
    <property type="protein sequence ID" value="KAJ1909753.1"/>
    <property type="molecule type" value="Genomic_DNA"/>
</dbReference>
<gene>
    <name evidence="3" type="ORF">IWQ60_011007</name>
</gene>
<accession>A0A9W7ZPY5</accession>
<protein>
    <submittedName>
        <fullName evidence="3">Uncharacterized protein</fullName>
    </submittedName>
</protein>
<keyword evidence="1" id="KW-0175">Coiled coil</keyword>
<evidence type="ECO:0000313" key="3">
    <source>
        <dbReference type="EMBL" id="KAJ1909753.1"/>
    </source>
</evidence>
<feature type="region of interest" description="Disordered" evidence="2">
    <location>
        <begin position="275"/>
        <end position="302"/>
    </location>
</feature>
<feature type="coiled-coil region" evidence="1">
    <location>
        <begin position="560"/>
        <end position="587"/>
    </location>
</feature>
<organism evidence="3 4">
    <name type="scientific">Tieghemiomyces parasiticus</name>
    <dbReference type="NCBI Taxonomy" id="78921"/>
    <lineage>
        <taxon>Eukaryota</taxon>
        <taxon>Fungi</taxon>
        <taxon>Fungi incertae sedis</taxon>
        <taxon>Zoopagomycota</taxon>
        <taxon>Kickxellomycotina</taxon>
        <taxon>Dimargaritomycetes</taxon>
        <taxon>Dimargaritales</taxon>
        <taxon>Dimargaritaceae</taxon>
        <taxon>Tieghemiomyces</taxon>
    </lineage>
</organism>
<feature type="compositionally biased region" description="Polar residues" evidence="2">
    <location>
        <begin position="492"/>
        <end position="503"/>
    </location>
</feature>
<keyword evidence="4" id="KW-1185">Reference proteome</keyword>
<evidence type="ECO:0000313" key="4">
    <source>
        <dbReference type="Proteomes" id="UP001150569"/>
    </source>
</evidence>
<feature type="coiled-coil region" evidence="1">
    <location>
        <begin position="308"/>
        <end position="342"/>
    </location>
</feature>